<reference evidence="2 3" key="1">
    <citation type="submission" date="2018-02" db="EMBL/GenBank/DDBJ databases">
        <title>Genomic Encyclopedia of Archaeal and Bacterial Type Strains, Phase II (KMG-II): from individual species to whole genera.</title>
        <authorList>
            <person name="Goeker M."/>
        </authorList>
    </citation>
    <scope>NUCLEOTIDE SEQUENCE [LARGE SCALE GENOMIC DNA]</scope>
    <source>
        <strain evidence="2 3">DSM 22857</strain>
    </source>
</reference>
<dbReference type="Pfam" id="PF01740">
    <property type="entry name" value="STAS"/>
    <property type="match status" value="1"/>
</dbReference>
<evidence type="ECO:0000313" key="3">
    <source>
        <dbReference type="Proteomes" id="UP000239485"/>
    </source>
</evidence>
<sequence>MEIHGNDEQGTCVLTVNGPVGSTHTHRLQTALIEELGRGGGHDLILDMRQVTSLDDAALAALTTGRQRAKFLHRRIVVVDGDDGATTRALRRSGHIFRFPVYADADAAGAALTADRSAVAARNATRPAGVRAG</sequence>
<evidence type="ECO:0000259" key="1">
    <source>
        <dbReference type="PROSITE" id="PS50801"/>
    </source>
</evidence>
<accession>A0A2S6IPE8</accession>
<protein>
    <submittedName>
        <fullName evidence="2">Anti-anti-sigma regulatory factor</fullName>
    </submittedName>
</protein>
<dbReference type="RefSeq" id="WP_146099470.1">
    <property type="nucleotide sequence ID" value="NZ_PTJD01000005.1"/>
</dbReference>
<name>A0A2S6IPE8_9ACTN</name>
<dbReference type="AlphaFoldDB" id="A0A2S6IPE8"/>
<gene>
    <name evidence="2" type="ORF">CLV92_105201</name>
</gene>
<proteinExistence type="predicted"/>
<dbReference type="CDD" id="cd07043">
    <property type="entry name" value="STAS_anti-anti-sigma_factors"/>
    <property type="match status" value="1"/>
</dbReference>
<feature type="domain" description="STAS" evidence="1">
    <location>
        <begin position="1"/>
        <end position="112"/>
    </location>
</feature>
<organism evidence="2 3">
    <name type="scientific">Kineococcus xinjiangensis</name>
    <dbReference type="NCBI Taxonomy" id="512762"/>
    <lineage>
        <taxon>Bacteria</taxon>
        <taxon>Bacillati</taxon>
        <taxon>Actinomycetota</taxon>
        <taxon>Actinomycetes</taxon>
        <taxon>Kineosporiales</taxon>
        <taxon>Kineosporiaceae</taxon>
        <taxon>Kineococcus</taxon>
    </lineage>
</organism>
<dbReference type="InterPro" id="IPR036513">
    <property type="entry name" value="STAS_dom_sf"/>
</dbReference>
<dbReference type="EMBL" id="PTJD01000005">
    <property type="protein sequence ID" value="PPK96099.1"/>
    <property type="molecule type" value="Genomic_DNA"/>
</dbReference>
<dbReference type="SUPFAM" id="SSF52091">
    <property type="entry name" value="SpoIIaa-like"/>
    <property type="match status" value="1"/>
</dbReference>
<dbReference type="PROSITE" id="PS50801">
    <property type="entry name" value="STAS"/>
    <property type="match status" value="1"/>
</dbReference>
<evidence type="ECO:0000313" key="2">
    <source>
        <dbReference type="EMBL" id="PPK96099.1"/>
    </source>
</evidence>
<dbReference type="OrthoDB" id="5196167at2"/>
<dbReference type="Proteomes" id="UP000239485">
    <property type="component" value="Unassembled WGS sequence"/>
</dbReference>
<dbReference type="InterPro" id="IPR002645">
    <property type="entry name" value="STAS_dom"/>
</dbReference>
<keyword evidence="3" id="KW-1185">Reference proteome</keyword>
<dbReference type="Gene3D" id="3.30.750.24">
    <property type="entry name" value="STAS domain"/>
    <property type="match status" value="1"/>
</dbReference>
<comment type="caution">
    <text evidence="2">The sequence shown here is derived from an EMBL/GenBank/DDBJ whole genome shotgun (WGS) entry which is preliminary data.</text>
</comment>